<dbReference type="AlphaFoldDB" id="A0A3P6BA86"/>
<dbReference type="EMBL" id="LR031872">
    <property type="protein sequence ID" value="VDC99235.1"/>
    <property type="molecule type" value="Genomic_DNA"/>
</dbReference>
<gene>
    <name evidence="1" type="ORF">BOLC3T20438H</name>
</gene>
<sequence>MVFPYFLPEYIHSCGEVIQTKVSLYAYFNFLEPTLCFILIFGMSFQNLPLFPLPTHDVIVRSVMGFNLSSR</sequence>
<reference evidence="1" key="1">
    <citation type="submission" date="2018-11" db="EMBL/GenBank/DDBJ databases">
        <authorList>
            <consortium name="Genoscope - CEA"/>
            <person name="William W."/>
        </authorList>
    </citation>
    <scope>NUCLEOTIDE SEQUENCE</scope>
</reference>
<protein>
    <submittedName>
        <fullName evidence="1">Uncharacterized protein</fullName>
    </submittedName>
</protein>
<proteinExistence type="predicted"/>
<organism evidence="1">
    <name type="scientific">Brassica oleracea</name>
    <name type="common">Wild cabbage</name>
    <dbReference type="NCBI Taxonomy" id="3712"/>
    <lineage>
        <taxon>Eukaryota</taxon>
        <taxon>Viridiplantae</taxon>
        <taxon>Streptophyta</taxon>
        <taxon>Embryophyta</taxon>
        <taxon>Tracheophyta</taxon>
        <taxon>Spermatophyta</taxon>
        <taxon>Magnoliopsida</taxon>
        <taxon>eudicotyledons</taxon>
        <taxon>Gunneridae</taxon>
        <taxon>Pentapetalae</taxon>
        <taxon>rosids</taxon>
        <taxon>malvids</taxon>
        <taxon>Brassicales</taxon>
        <taxon>Brassicaceae</taxon>
        <taxon>Brassiceae</taxon>
        <taxon>Brassica</taxon>
    </lineage>
</organism>
<evidence type="ECO:0000313" key="1">
    <source>
        <dbReference type="EMBL" id="VDC99235.1"/>
    </source>
</evidence>
<accession>A0A3P6BA86</accession>
<name>A0A3P6BA86_BRAOL</name>